<evidence type="ECO:0000259" key="1">
    <source>
        <dbReference type="SMART" id="SM00933"/>
    </source>
</evidence>
<gene>
    <name evidence="2" type="primary">nurA</name>
    <name evidence="2" type="ORF">SJAV_04510</name>
</gene>
<proteinExistence type="predicted"/>
<dbReference type="EMBL" id="AP031322">
    <property type="protein sequence ID" value="BFH72507.1"/>
    <property type="molecule type" value="Genomic_DNA"/>
</dbReference>
<dbReference type="KEGG" id="sjv:SJAV_04510"/>
<dbReference type="AlphaFoldDB" id="A0AAT9GNR8"/>
<evidence type="ECO:0000313" key="2">
    <source>
        <dbReference type="EMBL" id="BFH72507.1"/>
    </source>
</evidence>
<dbReference type="NCBIfam" id="NF041033">
    <property type="entry name" value="NurA_Sulf"/>
    <property type="match status" value="1"/>
</dbReference>
<sequence length="332" mass="38779">MLIKDVYELLLKNKDEIKNEIRLLYEKKDDNLNKKVLEKWTEYCPTEFKFSTFLAIDGGLWTKELRYGFVYIVDAEIVKAEGYNTTPIDSKAYIGVIRPGNLAKERVSLLMQLLELKLALKHGNEADYILFDGSITKKIGKYKLSSKISLLDDIDPLSDKIYSLEEQDEELMYKYLIAENHLVISELVNRYKNKLIWVSKNSKSIELFKEGISDISILEMFTRNCGYTKPLQKQISGENIISTKASQTLDQQTYYSSYIRLKEGEKVLKVDSFTNNVEEIMNILTPINIKGYPYPLLKVHTDVKVSKEDRQRIEQLLNIKKRDIEWWPNQLF</sequence>
<dbReference type="SMART" id="SM00933">
    <property type="entry name" value="NurA"/>
    <property type="match status" value="1"/>
</dbReference>
<feature type="domain" description="NurA" evidence="1">
    <location>
        <begin position="51"/>
        <end position="305"/>
    </location>
</feature>
<accession>A0AAT9GNR8</accession>
<name>A0AAT9GNR8_9CREN</name>
<organism evidence="2">
    <name type="scientific">Sulfurisphaera javensis</name>
    <dbReference type="NCBI Taxonomy" id="2049879"/>
    <lineage>
        <taxon>Archaea</taxon>
        <taxon>Thermoproteota</taxon>
        <taxon>Thermoprotei</taxon>
        <taxon>Sulfolobales</taxon>
        <taxon>Sulfolobaceae</taxon>
        <taxon>Sulfurisphaera</taxon>
    </lineage>
</organism>
<dbReference type="InterPro" id="IPR018977">
    <property type="entry name" value="NurA_domain"/>
</dbReference>
<reference evidence="2" key="1">
    <citation type="submission" date="2024-03" db="EMBL/GenBank/DDBJ databases">
        <title>Complete genome sequence of Sulfurisphaera javensis strain KD-1.</title>
        <authorList>
            <person name="Sakai H."/>
            <person name="Nur N."/>
            <person name="Suwanto A."/>
            <person name="Kurosawa N."/>
        </authorList>
    </citation>
    <scope>NUCLEOTIDE SEQUENCE</scope>
    <source>
        <strain evidence="2">KD-1</strain>
    </source>
</reference>
<dbReference type="Pfam" id="PF09376">
    <property type="entry name" value="NurA"/>
    <property type="match status" value="1"/>
</dbReference>
<dbReference type="InterPro" id="IPR053461">
    <property type="entry name" value="DSB_repair_nuclease_NurA"/>
</dbReference>
<protein>
    <submittedName>
        <fullName evidence="2">DNA double-strand break repair nuclease NurA</fullName>
    </submittedName>
</protein>